<feature type="signal peptide" evidence="1">
    <location>
        <begin position="1"/>
        <end position="20"/>
    </location>
</feature>
<gene>
    <name evidence="2" type="primary">Acey_s0052.g2212</name>
    <name evidence="2" type="ORF">Y032_0052g2212</name>
</gene>
<dbReference type="EMBL" id="JARK01001388">
    <property type="protein sequence ID" value="EYC11094.1"/>
    <property type="molecule type" value="Genomic_DNA"/>
</dbReference>
<keyword evidence="1" id="KW-0732">Signal</keyword>
<dbReference type="AlphaFoldDB" id="A0A016U719"/>
<name>A0A016U719_9BILA</name>
<accession>A0A016U719</accession>
<sequence length="72" mass="8126">MMYLYVTILTVLPIIHQAEAQCCDPNPTPNYSRMLRGIPRDARKAFRAIQRVSFGFGSPMNEHDGNCQLAIS</sequence>
<feature type="chain" id="PRO_5001492071" evidence="1">
    <location>
        <begin position="21"/>
        <end position="72"/>
    </location>
</feature>
<comment type="caution">
    <text evidence="2">The sequence shown here is derived from an EMBL/GenBank/DDBJ whole genome shotgun (WGS) entry which is preliminary data.</text>
</comment>
<dbReference type="Proteomes" id="UP000024635">
    <property type="component" value="Unassembled WGS sequence"/>
</dbReference>
<evidence type="ECO:0000256" key="1">
    <source>
        <dbReference type="SAM" id="SignalP"/>
    </source>
</evidence>
<evidence type="ECO:0000313" key="3">
    <source>
        <dbReference type="Proteomes" id="UP000024635"/>
    </source>
</evidence>
<dbReference type="OrthoDB" id="5855447at2759"/>
<proteinExistence type="predicted"/>
<evidence type="ECO:0000313" key="2">
    <source>
        <dbReference type="EMBL" id="EYC11094.1"/>
    </source>
</evidence>
<reference evidence="3" key="1">
    <citation type="journal article" date="2015" name="Nat. Genet.">
        <title>The genome and transcriptome of the zoonotic hookworm Ancylostoma ceylanicum identify infection-specific gene families.</title>
        <authorList>
            <person name="Schwarz E.M."/>
            <person name="Hu Y."/>
            <person name="Antoshechkin I."/>
            <person name="Miller M.M."/>
            <person name="Sternberg P.W."/>
            <person name="Aroian R.V."/>
        </authorList>
    </citation>
    <scope>NUCLEOTIDE SEQUENCE</scope>
    <source>
        <strain evidence="3">HY135</strain>
    </source>
</reference>
<organism evidence="2 3">
    <name type="scientific">Ancylostoma ceylanicum</name>
    <dbReference type="NCBI Taxonomy" id="53326"/>
    <lineage>
        <taxon>Eukaryota</taxon>
        <taxon>Metazoa</taxon>
        <taxon>Ecdysozoa</taxon>
        <taxon>Nematoda</taxon>
        <taxon>Chromadorea</taxon>
        <taxon>Rhabditida</taxon>
        <taxon>Rhabditina</taxon>
        <taxon>Rhabditomorpha</taxon>
        <taxon>Strongyloidea</taxon>
        <taxon>Ancylostomatidae</taxon>
        <taxon>Ancylostomatinae</taxon>
        <taxon>Ancylostoma</taxon>
    </lineage>
</organism>
<keyword evidence="3" id="KW-1185">Reference proteome</keyword>
<protein>
    <submittedName>
        <fullName evidence="2">Uncharacterized protein</fullName>
    </submittedName>
</protein>